<evidence type="ECO:0000259" key="3">
    <source>
        <dbReference type="Pfam" id="PF06580"/>
    </source>
</evidence>
<feature type="domain" description="Signal transduction histidine kinase internal region" evidence="3">
    <location>
        <begin position="373"/>
        <end position="448"/>
    </location>
</feature>
<dbReference type="InterPro" id="IPR010559">
    <property type="entry name" value="Sig_transdc_His_kin_internal"/>
</dbReference>
<feature type="transmembrane region" description="Helical" evidence="1">
    <location>
        <begin position="337"/>
        <end position="356"/>
    </location>
</feature>
<dbReference type="Pfam" id="PF06580">
    <property type="entry name" value="His_kinase"/>
    <property type="match status" value="1"/>
</dbReference>
<dbReference type="PANTHER" id="PTHR34220">
    <property type="entry name" value="SENSOR HISTIDINE KINASE YPDA"/>
    <property type="match status" value="1"/>
</dbReference>
<evidence type="ECO:0000313" key="5">
    <source>
        <dbReference type="Proteomes" id="UP000622317"/>
    </source>
</evidence>
<dbReference type="Proteomes" id="UP000622317">
    <property type="component" value="Unassembled WGS sequence"/>
</dbReference>
<dbReference type="PANTHER" id="PTHR34220:SF7">
    <property type="entry name" value="SENSOR HISTIDINE KINASE YPDA"/>
    <property type="match status" value="1"/>
</dbReference>
<protein>
    <submittedName>
        <fullName evidence="4">Histidine kinase</fullName>
    </submittedName>
</protein>
<dbReference type="AlphaFoldDB" id="A0A927IDM5"/>
<evidence type="ECO:0000313" key="4">
    <source>
        <dbReference type="EMBL" id="MBD5778137.1"/>
    </source>
</evidence>
<evidence type="ECO:0000256" key="2">
    <source>
        <dbReference type="SAM" id="SignalP"/>
    </source>
</evidence>
<accession>A0A927IDM5</accession>
<name>A0A927IDM5_9BACT</name>
<dbReference type="PROSITE" id="PS51257">
    <property type="entry name" value="PROKAR_LIPOPROTEIN"/>
    <property type="match status" value="1"/>
</dbReference>
<dbReference type="InterPro" id="IPR050640">
    <property type="entry name" value="Bact_2-comp_sensor_kinase"/>
</dbReference>
<feature type="transmembrane region" description="Helical" evidence="1">
    <location>
        <begin position="312"/>
        <end position="331"/>
    </location>
</feature>
<feature type="signal peptide" evidence="2">
    <location>
        <begin position="1"/>
        <end position="23"/>
    </location>
</feature>
<feature type="transmembrane region" description="Helical" evidence="1">
    <location>
        <begin position="208"/>
        <end position="228"/>
    </location>
</feature>
<keyword evidence="5" id="KW-1185">Reference proteome</keyword>
<keyword evidence="1" id="KW-1133">Transmembrane helix</keyword>
<dbReference type="RefSeq" id="WP_191615260.1">
    <property type="nucleotide sequence ID" value="NZ_JACYFG010000002.1"/>
</dbReference>
<keyword evidence="2" id="KW-0732">Signal</keyword>
<feature type="transmembrane region" description="Helical" evidence="1">
    <location>
        <begin position="179"/>
        <end position="201"/>
    </location>
</feature>
<feature type="transmembrane region" description="Helical" evidence="1">
    <location>
        <begin position="240"/>
        <end position="264"/>
    </location>
</feature>
<keyword evidence="1" id="KW-0812">Transmembrane</keyword>
<keyword evidence="4" id="KW-0418">Kinase</keyword>
<dbReference type="GO" id="GO:0000155">
    <property type="term" value="F:phosphorelay sensor kinase activity"/>
    <property type="evidence" value="ECO:0007669"/>
    <property type="project" value="InterPro"/>
</dbReference>
<sequence>MPLLSKNCLLPLIAIIVAGCKLATATASYSIERVAIFDVSEESSQTGLSPFKELEVSNPNLIWESLGKNVPQRFEIQATLRHHKQDLVSHTLSLHFPSTYEVYFDETLIGKNGQLSSTGQEEAVGRSIKTFNLPVKASIEDTHSLRIRGSHTHAPNTGHALILGVTPLEDNLHFARSTAIAYSFYIVFALFGIYLLAYFFINRTQHQYLLLGCTCVLFGIFAVNKLIYYQINVPYTYLDYIGYVANTCTFLLSIIAPATLLYTLGYRQKLIYSLAALPYILSKSIEPLGPIPATAYVCLALSVISIALQKRYAIFATSISTILLLTYELPFLAQNQALGFGALMLIFLVSIINLLVKEYKERHQAQLQNTRLQLELLKSKIQPHFVLNSLTSAIEWIETNPKQGVKLIQELAKEFDLLSSISEQKLIPLATEIESCKTYLRIMEYRKKAKYQLELINVDLSAELPPSLIRNLLENAISHNGFGEASVTFELSQHQKDGQRILRFAAPTARETSEPKTNEDGTGIRYIKARLAESYKTWSFHHGPENGKWVSAIITPSKQGTAAAIDLNLTSSKP</sequence>
<feature type="chain" id="PRO_5037231876" evidence="2">
    <location>
        <begin position="24"/>
        <end position="574"/>
    </location>
</feature>
<dbReference type="EMBL" id="JACYFG010000002">
    <property type="protein sequence ID" value="MBD5778137.1"/>
    <property type="molecule type" value="Genomic_DNA"/>
</dbReference>
<organism evidence="4 5">
    <name type="scientific">Pelagicoccus enzymogenes</name>
    <dbReference type="NCBI Taxonomy" id="2773457"/>
    <lineage>
        <taxon>Bacteria</taxon>
        <taxon>Pseudomonadati</taxon>
        <taxon>Verrucomicrobiota</taxon>
        <taxon>Opitutia</taxon>
        <taxon>Puniceicoccales</taxon>
        <taxon>Pelagicoccaceae</taxon>
        <taxon>Pelagicoccus</taxon>
    </lineage>
</organism>
<proteinExistence type="predicted"/>
<dbReference type="GO" id="GO:0016020">
    <property type="term" value="C:membrane"/>
    <property type="evidence" value="ECO:0007669"/>
    <property type="project" value="InterPro"/>
</dbReference>
<keyword evidence="1" id="KW-0472">Membrane</keyword>
<comment type="caution">
    <text evidence="4">The sequence shown here is derived from an EMBL/GenBank/DDBJ whole genome shotgun (WGS) entry which is preliminary data.</text>
</comment>
<evidence type="ECO:0000256" key="1">
    <source>
        <dbReference type="SAM" id="Phobius"/>
    </source>
</evidence>
<gene>
    <name evidence="4" type="ORF">IEN85_01335</name>
</gene>
<reference evidence="4" key="1">
    <citation type="submission" date="2020-09" db="EMBL/GenBank/DDBJ databases">
        <title>Pelagicoccus enzymogenes sp. nov. with an EPS production, isolated from marine sediment.</title>
        <authorList>
            <person name="Feng X."/>
        </authorList>
    </citation>
    <scope>NUCLEOTIDE SEQUENCE</scope>
    <source>
        <strain evidence="4">NFK12</strain>
    </source>
</reference>
<keyword evidence="4" id="KW-0808">Transferase</keyword>